<comment type="similarity">
    <text evidence="1">Belongs to the PPC synthetase family.</text>
</comment>
<dbReference type="SUPFAM" id="SSF102645">
    <property type="entry name" value="CoaB-like"/>
    <property type="match status" value="1"/>
</dbReference>
<evidence type="ECO:0000259" key="2">
    <source>
        <dbReference type="Pfam" id="PF04127"/>
    </source>
</evidence>
<sequence>MSENLFIHPENYFTQNTPPENLSDIIRNTSDFIAENAKHGIPIVLVTSGGTTVPLENNTVRFVDNFSAGTRGAISAEFFLKSGYSVIFLHRKHSLQPFNRKYATPELGFLDFFTTNSSGSISVKEQYQKSMSSDISLFNNAILQKRLYMPSFISLSDYLFSLREITKLLGKLGSKACFYLAAAVSDFFIPNDQMSEHKIQSSEGELFLKMSQVPKFLKPLVKSWAPRSFVISFKLETDESLLEEKARKSLEKYGHQAVIANMLHTRKFVVWIILNDNIQKPEEIHLTQAQIDQSFEIEDLIIQRIVQLHNSFINSEKSRI</sequence>
<keyword evidence="4" id="KW-1185">Reference proteome</keyword>
<protein>
    <recommendedName>
        <fullName evidence="2">DNA/pantothenate metabolism flavoprotein C-terminal domain-containing protein</fullName>
    </recommendedName>
</protein>
<evidence type="ECO:0000313" key="3">
    <source>
        <dbReference type="EMBL" id="PVU90130.1"/>
    </source>
</evidence>
<dbReference type="AlphaFoldDB" id="A0A2T9YCS2"/>
<feature type="domain" description="DNA/pantothenate metabolism flavoprotein C-terminal" evidence="2">
    <location>
        <begin position="173"/>
        <end position="266"/>
    </location>
</feature>
<dbReference type="STRING" id="133385.A0A2T9YCS2"/>
<dbReference type="InterPro" id="IPR035929">
    <property type="entry name" value="CoaB-like_sf"/>
</dbReference>
<accession>A0A2T9YCS2</accession>
<evidence type="ECO:0000313" key="4">
    <source>
        <dbReference type="Proteomes" id="UP000245383"/>
    </source>
</evidence>
<dbReference type="EMBL" id="MBFR01000274">
    <property type="protein sequence ID" value="PVU90130.1"/>
    <property type="molecule type" value="Genomic_DNA"/>
</dbReference>
<reference evidence="3 4" key="1">
    <citation type="journal article" date="2018" name="MBio">
        <title>Comparative Genomics Reveals the Core Gene Toolbox for the Fungus-Insect Symbiosis.</title>
        <authorList>
            <person name="Wang Y."/>
            <person name="Stata M."/>
            <person name="Wang W."/>
            <person name="Stajich J.E."/>
            <person name="White M.M."/>
            <person name="Moncalvo J.M."/>
        </authorList>
    </citation>
    <scope>NUCLEOTIDE SEQUENCE [LARGE SCALE GENOMIC DNA]</scope>
    <source>
        <strain evidence="3 4">SWE-8-4</strain>
    </source>
</reference>
<name>A0A2T9YCS2_9FUNG</name>
<dbReference type="Pfam" id="PF04127">
    <property type="entry name" value="DFP"/>
    <property type="match status" value="1"/>
</dbReference>
<dbReference type="GO" id="GO:0003824">
    <property type="term" value="F:catalytic activity"/>
    <property type="evidence" value="ECO:0007669"/>
    <property type="project" value="UniProtKB-ARBA"/>
</dbReference>
<dbReference type="InterPro" id="IPR007085">
    <property type="entry name" value="DNA/pantothenate-metab_flavo_C"/>
</dbReference>
<gene>
    <name evidence="3" type="ORF">BB561_005012</name>
</gene>
<evidence type="ECO:0000256" key="1">
    <source>
        <dbReference type="ARBA" id="ARBA00005703"/>
    </source>
</evidence>
<proteinExistence type="inferred from homology"/>
<dbReference type="Proteomes" id="UP000245383">
    <property type="component" value="Unassembled WGS sequence"/>
</dbReference>
<dbReference type="Gene3D" id="3.40.50.10300">
    <property type="entry name" value="CoaB-like"/>
    <property type="match status" value="1"/>
</dbReference>
<dbReference type="GO" id="GO:0015937">
    <property type="term" value="P:coenzyme A biosynthetic process"/>
    <property type="evidence" value="ECO:0007669"/>
    <property type="project" value="UniProtKB-ARBA"/>
</dbReference>
<dbReference type="PANTHER" id="PTHR12290">
    <property type="entry name" value="CORNICHON-RELATED"/>
    <property type="match status" value="1"/>
</dbReference>
<comment type="caution">
    <text evidence="3">The sequence shown here is derived from an EMBL/GenBank/DDBJ whole genome shotgun (WGS) entry which is preliminary data.</text>
</comment>
<dbReference type="OrthoDB" id="70224at2759"/>
<organism evidence="3 4">
    <name type="scientific">Smittium simulii</name>
    <dbReference type="NCBI Taxonomy" id="133385"/>
    <lineage>
        <taxon>Eukaryota</taxon>
        <taxon>Fungi</taxon>
        <taxon>Fungi incertae sedis</taxon>
        <taxon>Zoopagomycota</taxon>
        <taxon>Kickxellomycotina</taxon>
        <taxon>Harpellomycetes</taxon>
        <taxon>Harpellales</taxon>
        <taxon>Legeriomycetaceae</taxon>
        <taxon>Smittium</taxon>
    </lineage>
</organism>